<evidence type="ECO:0000313" key="1">
    <source>
        <dbReference type="EMBL" id="MFB5267229.1"/>
    </source>
</evidence>
<proteinExistence type="predicted"/>
<gene>
    <name evidence="1" type="ORF">ACE41H_10585</name>
</gene>
<accession>A0ABV5ATP4</accession>
<reference evidence="1 2" key="1">
    <citation type="submission" date="2024-09" db="EMBL/GenBank/DDBJ databases">
        <title>Paenibacillus zeirhizospherea sp. nov., isolated from surface of the maize (Zea mays) roots in a horticulture field, Hungary.</title>
        <authorList>
            <person name="Marton D."/>
            <person name="Farkas M."/>
            <person name="Bedics A."/>
            <person name="Toth E."/>
            <person name="Tancsics A."/>
            <person name="Boka K."/>
            <person name="Maroti G."/>
            <person name="Kriszt B."/>
            <person name="Cserhati M."/>
        </authorList>
    </citation>
    <scope>NUCLEOTIDE SEQUENCE [LARGE SCALE GENOMIC DNA]</scope>
    <source>
        <strain evidence="1 2">KCTC 33519</strain>
    </source>
</reference>
<evidence type="ECO:0000313" key="2">
    <source>
        <dbReference type="Proteomes" id="UP001580346"/>
    </source>
</evidence>
<sequence>MSVFRLSTGQHIHCPSQDIDSIQITIQNCGLHQTDVLVEVDSPNGLLLRELRTLKTQNDFPSLFMIKNIATNGNPFILQVVSNTRNKDTLLVLVELMKDSTIIASHTNRDFTILE</sequence>
<protein>
    <submittedName>
        <fullName evidence="1">Uncharacterized protein</fullName>
    </submittedName>
</protein>
<comment type="caution">
    <text evidence="1">The sequence shown here is derived from an EMBL/GenBank/DDBJ whole genome shotgun (WGS) entry which is preliminary data.</text>
</comment>
<organism evidence="1 2">
    <name type="scientific">Paenibacillus enshidis</name>
    <dbReference type="NCBI Taxonomy" id="1458439"/>
    <lineage>
        <taxon>Bacteria</taxon>
        <taxon>Bacillati</taxon>
        <taxon>Bacillota</taxon>
        <taxon>Bacilli</taxon>
        <taxon>Bacillales</taxon>
        <taxon>Paenibacillaceae</taxon>
        <taxon>Paenibacillus</taxon>
    </lineage>
</organism>
<keyword evidence="2" id="KW-1185">Reference proteome</keyword>
<dbReference type="Proteomes" id="UP001580346">
    <property type="component" value="Unassembled WGS sequence"/>
</dbReference>
<dbReference type="RefSeq" id="WP_375355197.1">
    <property type="nucleotide sequence ID" value="NZ_JBHHMI010000007.1"/>
</dbReference>
<dbReference type="EMBL" id="JBHHMI010000007">
    <property type="protein sequence ID" value="MFB5267229.1"/>
    <property type="molecule type" value="Genomic_DNA"/>
</dbReference>
<name>A0ABV5ATP4_9BACL</name>